<protein>
    <submittedName>
        <fullName evidence="1">Uncharacterized protein</fullName>
    </submittedName>
</protein>
<evidence type="ECO:0000313" key="1">
    <source>
        <dbReference type="EMBL" id="KAK9949178.1"/>
    </source>
</evidence>
<comment type="caution">
    <text evidence="1">The sequence shown here is derived from an EMBL/GenBank/DDBJ whole genome shotgun (WGS) entry which is preliminary data.</text>
</comment>
<gene>
    <name evidence="1" type="ORF">M0R45_004712</name>
</gene>
<proteinExistence type="predicted"/>
<reference evidence="1 2" key="1">
    <citation type="journal article" date="2023" name="G3 (Bethesda)">
        <title>A chromosome-length genome assembly and annotation of blackberry (Rubus argutus, cv. 'Hillquist').</title>
        <authorList>
            <person name="Bruna T."/>
            <person name="Aryal R."/>
            <person name="Dudchenko O."/>
            <person name="Sargent D.J."/>
            <person name="Mead D."/>
            <person name="Buti M."/>
            <person name="Cavallini A."/>
            <person name="Hytonen T."/>
            <person name="Andres J."/>
            <person name="Pham M."/>
            <person name="Weisz D."/>
            <person name="Mascagni F."/>
            <person name="Usai G."/>
            <person name="Natali L."/>
            <person name="Bassil N."/>
            <person name="Fernandez G.E."/>
            <person name="Lomsadze A."/>
            <person name="Armour M."/>
            <person name="Olukolu B."/>
            <person name="Poorten T."/>
            <person name="Britton C."/>
            <person name="Davik J."/>
            <person name="Ashrafi H."/>
            <person name="Aiden E.L."/>
            <person name="Borodovsky M."/>
            <person name="Worthington M."/>
        </authorList>
    </citation>
    <scope>NUCLEOTIDE SEQUENCE [LARGE SCALE GENOMIC DNA]</scope>
    <source>
        <tissue evidence="1">Leaf</tissue>
    </source>
</reference>
<dbReference type="AlphaFoldDB" id="A0AAW1YKM6"/>
<sequence length="131" mass="14308">MFCPTFRSSEFGGPSRPIPRLGPWTIDSFGSRTASIEPGPALVLLIVINHIGPIVGHEVVVHVPAQWNLKDSNSISVNTASESIHQFHSASGWATIVDRITGSLAYKESIWGAKKRCCRKHRGRGYGSPMQ</sequence>
<name>A0AAW1YKM6_RUBAR</name>
<organism evidence="1 2">
    <name type="scientific">Rubus argutus</name>
    <name type="common">Southern blackberry</name>
    <dbReference type="NCBI Taxonomy" id="59490"/>
    <lineage>
        <taxon>Eukaryota</taxon>
        <taxon>Viridiplantae</taxon>
        <taxon>Streptophyta</taxon>
        <taxon>Embryophyta</taxon>
        <taxon>Tracheophyta</taxon>
        <taxon>Spermatophyta</taxon>
        <taxon>Magnoliopsida</taxon>
        <taxon>eudicotyledons</taxon>
        <taxon>Gunneridae</taxon>
        <taxon>Pentapetalae</taxon>
        <taxon>rosids</taxon>
        <taxon>fabids</taxon>
        <taxon>Rosales</taxon>
        <taxon>Rosaceae</taxon>
        <taxon>Rosoideae</taxon>
        <taxon>Rosoideae incertae sedis</taxon>
        <taxon>Rubus</taxon>
    </lineage>
</organism>
<dbReference type="Proteomes" id="UP001457282">
    <property type="component" value="Unassembled WGS sequence"/>
</dbReference>
<keyword evidence="2" id="KW-1185">Reference proteome</keyword>
<dbReference type="EMBL" id="JBEDUW010000001">
    <property type="protein sequence ID" value="KAK9949178.1"/>
    <property type="molecule type" value="Genomic_DNA"/>
</dbReference>
<accession>A0AAW1YKM6</accession>
<evidence type="ECO:0000313" key="2">
    <source>
        <dbReference type="Proteomes" id="UP001457282"/>
    </source>
</evidence>